<sequence>MAETVLTADDLRLADEMSQLYGAKSKDDLSDNEVEFLRLFAVKNRSEACVRKLKLLIKLYRQEKRFLAAKGKTENMLKRERDAKQKLLDKLISW</sequence>
<keyword evidence="2" id="KW-1185">Reference proteome</keyword>
<dbReference type="RefSeq" id="WP_067337912.1">
    <property type="nucleotide sequence ID" value="NZ_LZNA01000050.1"/>
</dbReference>
<gene>
    <name evidence="1" type="ORF">A9306_09695</name>
</gene>
<reference evidence="1 2" key="1">
    <citation type="submission" date="2016-06" db="EMBL/GenBank/DDBJ databases">
        <title>Draft genome of Moraxella atlantae CCUG 59586.</title>
        <authorList>
            <person name="Salva-Serra F."/>
            <person name="Engstrom-Jakobsson H."/>
            <person name="Thorell K."/>
            <person name="Gonzales-Siles L."/>
            <person name="Karlsson R."/>
            <person name="Boulund F."/>
            <person name="Engstrand L."/>
            <person name="Kristiansson E."/>
            <person name="Moore E."/>
        </authorList>
    </citation>
    <scope>NUCLEOTIDE SEQUENCE [LARGE SCALE GENOMIC DNA]</scope>
    <source>
        <strain evidence="1 2">CCUG 59586</strain>
    </source>
</reference>
<dbReference type="AlphaFoldDB" id="A0A1B8QBU9"/>
<proteinExistence type="predicted"/>
<evidence type="ECO:0000313" key="1">
    <source>
        <dbReference type="EMBL" id="OBX78201.1"/>
    </source>
</evidence>
<dbReference type="EMBL" id="LZNA01000050">
    <property type="protein sequence ID" value="OBX78201.1"/>
    <property type="molecule type" value="Genomic_DNA"/>
</dbReference>
<organism evidence="1 2">
    <name type="scientific">Faucicola atlantae</name>
    <dbReference type="NCBI Taxonomy" id="34059"/>
    <lineage>
        <taxon>Bacteria</taxon>
        <taxon>Pseudomonadati</taxon>
        <taxon>Pseudomonadota</taxon>
        <taxon>Gammaproteobacteria</taxon>
        <taxon>Moraxellales</taxon>
        <taxon>Moraxellaceae</taxon>
        <taxon>Faucicola</taxon>
    </lineage>
</organism>
<protein>
    <submittedName>
        <fullName evidence="1">Uncharacterized protein</fullName>
    </submittedName>
</protein>
<comment type="caution">
    <text evidence="1">The sequence shown here is derived from an EMBL/GenBank/DDBJ whole genome shotgun (WGS) entry which is preliminary data.</text>
</comment>
<dbReference type="Proteomes" id="UP000092616">
    <property type="component" value="Unassembled WGS sequence"/>
</dbReference>
<name>A0A1B8QBU9_9GAMM</name>
<evidence type="ECO:0000313" key="2">
    <source>
        <dbReference type="Proteomes" id="UP000092616"/>
    </source>
</evidence>
<accession>A0A1B8QBU9</accession>